<evidence type="ECO:0000313" key="2">
    <source>
        <dbReference type="EMBL" id="CAA9416460.1"/>
    </source>
</evidence>
<dbReference type="EMBL" id="CADCUU010000274">
    <property type="protein sequence ID" value="CAA9416460.1"/>
    <property type="molecule type" value="Genomic_DNA"/>
</dbReference>
<feature type="compositionally biased region" description="Basic residues" evidence="1">
    <location>
        <begin position="15"/>
        <end position="42"/>
    </location>
</feature>
<sequence length="42" mass="5140">PPHRQAKDEPEPQRRGSRRRRRGPFRQRPPLRPRRSRPHPAL</sequence>
<accession>A0A6J4PLZ2</accession>
<feature type="region of interest" description="Disordered" evidence="1">
    <location>
        <begin position="1"/>
        <end position="42"/>
    </location>
</feature>
<organism evidence="2">
    <name type="scientific">uncultured Rubellimicrobium sp</name>
    <dbReference type="NCBI Taxonomy" id="543078"/>
    <lineage>
        <taxon>Bacteria</taxon>
        <taxon>Pseudomonadati</taxon>
        <taxon>Pseudomonadota</taxon>
        <taxon>Alphaproteobacteria</taxon>
        <taxon>Rhodobacterales</taxon>
        <taxon>Roseobacteraceae</taxon>
        <taxon>Rubellimicrobium</taxon>
        <taxon>environmental samples</taxon>
    </lineage>
</organism>
<feature type="non-terminal residue" evidence="2">
    <location>
        <position position="42"/>
    </location>
</feature>
<dbReference type="AlphaFoldDB" id="A0A6J4PLZ2"/>
<name>A0A6J4PLZ2_9RHOB</name>
<evidence type="ECO:0000256" key="1">
    <source>
        <dbReference type="SAM" id="MobiDB-lite"/>
    </source>
</evidence>
<feature type="non-terminal residue" evidence="2">
    <location>
        <position position="1"/>
    </location>
</feature>
<feature type="compositionally biased region" description="Basic and acidic residues" evidence="1">
    <location>
        <begin position="1"/>
        <end position="14"/>
    </location>
</feature>
<gene>
    <name evidence="2" type="ORF">AVDCRST_MAG15-1918</name>
</gene>
<protein>
    <submittedName>
        <fullName evidence="2">Transcriptional regulator</fullName>
    </submittedName>
</protein>
<proteinExistence type="predicted"/>
<reference evidence="2" key="1">
    <citation type="submission" date="2020-02" db="EMBL/GenBank/DDBJ databases">
        <authorList>
            <person name="Meier V. D."/>
        </authorList>
    </citation>
    <scope>NUCLEOTIDE SEQUENCE</scope>
    <source>
        <strain evidence="2">AVDCRST_MAG15</strain>
    </source>
</reference>